<keyword evidence="8" id="KW-1185">Reference proteome</keyword>
<sequence>MSRQIFSISDSEGWWGGNTASGHLMPFTKGSAYEVNLMGDNEGNQSQPILLSSDGRLAYCDEPVRLKFGEDELRMDGDLAQVQTMDSGKTLRDAYLNAKDALYEFDGRIPDAELFRMPQYNTWIELMYDQNEVAILAYAERLLAEGYPPGVLMIDDTWQEGYGIWEFAPRRFKNPKEMIARLHAMGFKVMLWVCPFIQSDSPIYRQLAKQKAMIRDAEDDTAVLWGFCDENPMIVRWWNGASGVLDLTHPEGLQWFRGELDRLVEEYGVDGFKLDAGDANFYLGSIKCYDQRAHANKHMEAFARLALDYPLSELRACWKLGGAPIAQRLRDKWHTWEHLQQLIPQMMTMGLLGYPFACPDMIGGGDYQSFLSLDTIDQELFVRSAQCSALMPMMQFSAAPWRILDEQHASLCLEAAKLHAKWADQFESMALDCARIGEPILRPLEYNYPHQGYLEVKDQFMLGDSVLVAPVVESGAYQRKVHFPTGRWQSQSGEVIEGPCHQVVESPLDCLSYYTKRN</sequence>
<keyword evidence="2 4" id="KW-0378">Hydrolase</keyword>
<evidence type="ECO:0000256" key="3">
    <source>
        <dbReference type="ARBA" id="ARBA00023295"/>
    </source>
</evidence>
<dbReference type="GO" id="GO:0004553">
    <property type="term" value="F:hydrolase activity, hydrolyzing O-glycosyl compounds"/>
    <property type="evidence" value="ECO:0007669"/>
    <property type="project" value="InterPro"/>
</dbReference>
<feature type="domain" description="Glycoside hydrolase family 31 TIM barrel" evidence="5">
    <location>
        <begin position="331"/>
        <end position="399"/>
    </location>
</feature>
<accession>A0AAQ3LD85</accession>
<evidence type="ECO:0000259" key="5">
    <source>
        <dbReference type="Pfam" id="PF01055"/>
    </source>
</evidence>
<dbReference type="KEGG" id="puo:RZN69_10820"/>
<dbReference type="RefSeq" id="WP_317836141.1">
    <property type="nucleotide sequence ID" value="NZ_CP136920.1"/>
</dbReference>
<dbReference type="AlphaFoldDB" id="A0AAQ3LD85"/>
<dbReference type="SUPFAM" id="SSF51011">
    <property type="entry name" value="Glycosyl hydrolase domain"/>
    <property type="match status" value="1"/>
</dbReference>
<dbReference type="GO" id="GO:0005975">
    <property type="term" value="P:carbohydrate metabolic process"/>
    <property type="evidence" value="ECO:0007669"/>
    <property type="project" value="InterPro"/>
</dbReference>
<gene>
    <name evidence="7" type="ORF">RZN69_10820</name>
</gene>
<dbReference type="Gene3D" id="2.60.40.1180">
    <property type="entry name" value="Golgi alpha-mannosidase II"/>
    <property type="match status" value="1"/>
</dbReference>
<evidence type="ECO:0000313" key="7">
    <source>
        <dbReference type="EMBL" id="WOO43580.1"/>
    </source>
</evidence>
<evidence type="ECO:0000256" key="2">
    <source>
        <dbReference type="ARBA" id="ARBA00022801"/>
    </source>
</evidence>
<dbReference type="InterPro" id="IPR050985">
    <property type="entry name" value="Alpha-glycosidase_related"/>
</dbReference>
<name>A0AAQ3LD85_9BACT</name>
<organism evidence="7 8">
    <name type="scientific">Rubellicoccus peritrichatus</name>
    <dbReference type="NCBI Taxonomy" id="3080537"/>
    <lineage>
        <taxon>Bacteria</taxon>
        <taxon>Pseudomonadati</taxon>
        <taxon>Verrucomicrobiota</taxon>
        <taxon>Opitutia</taxon>
        <taxon>Puniceicoccales</taxon>
        <taxon>Cerasicoccaceae</taxon>
        <taxon>Rubellicoccus</taxon>
    </lineage>
</organism>
<dbReference type="Proteomes" id="UP001304300">
    <property type="component" value="Chromosome"/>
</dbReference>
<dbReference type="PANTHER" id="PTHR43053">
    <property type="entry name" value="GLYCOSIDASE FAMILY 31"/>
    <property type="match status" value="1"/>
</dbReference>
<dbReference type="InterPro" id="IPR000322">
    <property type="entry name" value="Glyco_hydro_31_TIM"/>
</dbReference>
<evidence type="ECO:0000256" key="1">
    <source>
        <dbReference type="ARBA" id="ARBA00007806"/>
    </source>
</evidence>
<protein>
    <submittedName>
        <fullName evidence="7">Glycoside hydrolase family 31 protein</fullName>
    </submittedName>
</protein>
<proteinExistence type="inferred from homology"/>
<dbReference type="Pfam" id="PF21365">
    <property type="entry name" value="Glyco_hydro_31_3rd"/>
    <property type="match status" value="1"/>
</dbReference>
<evidence type="ECO:0000259" key="6">
    <source>
        <dbReference type="Pfam" id="PF21365"/>
    </source>
</evidence>
<feature type="domain" description="Glycosyl hydrolase family 31 C-terminal" evidence="6">
    <location>
        <begin position="437"/>
        <end position="510"/>
    </location>
</feature>
<dbReference type="Gene3D" id="3.20.20.80">
    <property type="entry name" value="Glycosidases"/>
    <property type="match status" value="1"/>
</dbReference>
<dbReference type="CDD" id="cd06592">
    <property type="entry name" value="GH31_NET37"/>
    <property type="match status" value="1"/>
</dbReference>
<comment type="similarity">
    <text evidence="1 4">Belongs to the glycosyl hydrolase 31 family.</text>
</comment>
<evidence type="ECO:0000256" key="4">
    <source>
        <dbReference type="RuleBase" id="RU361185"/>
    </source>
</evidence>
<dbReference type="InterPro" id="IPR048395">
    <property type="entry name" value="Glyco_hydro_31_C"/>
</dbReference>
<dbReference type="PANTHER" id="PTHR43053:SF4">
    <property type="entry name" value="MYOGENESIS-REGULATING GLYCOSIDASE"/>
    <property type="match status" value="1"/>
</dbReference>
<dbReference type="InterPro" id="IPR017853">
    <property type="entry name" value="GH"/>
</dbReference>
<dbReference type="InterPro" id="IPR013780">
    <property type="entry name" value="Glyco_hydro_b"/>
</dbReference>
<dbReference type="SUPFAM" id="SSF51445">
    <property type="entry name" value="(Trans)glycosidases"/>
    <property type="match status" value="1"/>
</dbReference>
<keyword evidence="3 4" id="KW-0326">Glycosidase</keyword>
<dbReference type="Pfam" id="PF01055">
    <property type="entry name" value="Glyco_hydro_31_2nd"/>
    <property type="match status" value="2"/>
</dbReference>
<evidence type="ECO:0000313" key="8">
    <source>
        <dbReference type="Proteomes" id="UP001304300"/>
    </source>
</evidence>
<reference evidence="7 8" key="1">
    <citation type="submission" date="2023-10" db="EMBL/GenBank/DDBJ databases">
        <title>Rubellicoccus peritrichatus gen. nov., sp. nov., isolated from an algae of coral reef tank.</title>
        <authorList>
            <person name="Luo J."/>
        </authorList>
    </citation>
    <scope>NUCLEOTIDE SEQUENCE [LARGE SCALE GENOMIC DNA]</scope>
    <source>
        <strain evidence="7 8">CR14</strain>
    </source>
</reference>
<feature type="domain" description="Glycoside hydrolase family 31 TIM barrel" evidence="5">
    <location>
        <begin position="130"/>
        <end position="299"/>
    </location>
</feature>
<dbReference type="EMBL" id="CP136920">
    <property type="protein sequence ID" value="WOO43580.1"/>
    <property type="molecule type" value="Genomic_DNA"/>
</dbReference>